<sequence length="218" mass="23466">MSDVLLSIDCSNRWSCLGLAVGGKIAGERNLDLGREQAARLPLLAAELLAGHGLKIQDVACVAVTVGPGYFTGIRIGMAYAAGLAFALGVRIVPLSSLEAVLRSCPGWDCGVKVPLIAASRELAFSSVYRDGCLVLAEKERTYEELLSKLREISRDFEMWSVKDARLFASSPREGVQYIANPSGAAHAALALERLHASIKPDELRARYLREPGLGRSL</sequence>
<evidence type="ECO:0000313" key="2">
    <source>
        <dbReference type="EMBL" id="MST56180.1"/>
    </source>
</evidence>
<protein>
    <submittedName>
        <fullName evidence="2">tRNA (Adenosine(37)-N6)-threonylcarbamoyltransferase complex dimerization subunit type 1 TsaB</fullName>
    </submittedName>
</protein>
<dbReference type="Gene3D" id="3.30.420.40">
    <property type="match status" value="1"/>
</dbReference>
<dbReference type="AlphaFoldDB" id="A0A6L5YD85"/>
<dbReference type="GO" id="GO:0016740">
    <property type="term" value="F:transferase activity"/>
    <property type="evidence" value="ECO:0007669"/>
    <property type="project" value="UniProtKB-KW"/>
</dbReference>
<dbReference type="SUPFAM" id="SSF53067">
    <property type="entry name" value="Actin-like ATPase domain"/>
    <property type="match status" value="1"/>
</dbReference>
<dbReference type="Pfam" id="PF00814">
    <property type="entry name" value="TsaD"/>
    <property type="match status" value="1"/>
</dbReference>
<keyword evidence="2" id="KW-0808">Transferase</keyword>
<dbReference type="InterPro" id="IPR022496">
    <property type="entry name" value="T6A_TsaB"/>
</dbReference>
<comment type="caution">
    <text evidence="2">The sequence shown here is derived from an EMBL/GenBank/DDBJ whole genome shotgun (WGS) entry which is preliminary data.</text>
</comment>
<dbReference type="Proteomes" id="UP000473699">
    <property type="component" value="Unassembled WGS sequence"/>
</dbReference>
<accession>A0A6L5YD85</accession>
<organism evidence="2 3">
    <name type="scientific">Pyramidobacter porci</name>
    <dbReference type="NCBI Taxonomy" id="2605789"/>
    <lineage>
        <taxon>Bacteria</taxon>
        <taxon>Thermotogati</taxon>
        <taxon>Synergistota</taxon>
        <taxon>Synergistia</taxon>
        <taxon>Synergistales</taxon>
        <taxon>Dethiosulfovibrionaceae</taxon>
        <taxon>Pyramidobacter</taxon>
    </lineage>
</organism>
<dbReference type="RefSeq" id="WP_154529258.1">
    <property type="nucleotide sequence ID" value="NZ_VUNH01000009.1"/>
</dbReference>
<dbReference type="EMBL" id="VUNH01000009">
    <property type="protein sequence ID" value="MST56180.1"/>
    <property type="molecule type" value="Genomic_DNA"/>
</dbReference>
<dbReference type="GO" id="GO:0002949">
    <property type="term" value="P:tRNA threonylcarbamoyladenosine modification"/>
    <property type="evidence" value="ECO:0007669"/>
    <property type="project" value="InterPro"/>
</dbReference>
<name>A0A6L5YD85_9BACT</name>
<dbReference type="InterPro" id="IPR043129">
    <property type="entry name" value="ATPase_NBD"/>
</dbReference>
<proteinExistence type="predicted"/>
<evidence type="ECO:0000259" key="1">
    <source>
        <dbReference type="Pfam" id="PF00814"/>
    </source>
</evidence>
<evidence type="ECO:0000313" key="3">
    <source>
        <dbReference type="Proteomes" id="UP000473699"/>
    </source>
</evidence>
<keyword evidence="3" id="KW-1185">Reference proteome</keyword>
<feature type="domain" description="Gcp-like" evidence="1">
    <location>
        <begin position="35"/>
        <end position="106"/>
    </location>
</feature>
<reference evidence="2 3" key="1">
    <citation type="submission" date="2019-08" db="EMBL/GenBank/DDBJ databases">
        <title>In-depth cultivation of the pig gut microbiome towards novel bacterial diversity and tailored functional studies.</title>
        <authorList>
            <person name="Wylensek D."/>
            <person name="Hitch T.C.A."/>
            <person name="Clavel T."/>
        </authorList>
    </citation>
    <scope>NUCLEOTIDE SEQUENCE [LARGE SCALE GENOMIC DNA]</scope>
    <source>
        <strain evidence="2 3">SM-530-WT-4B</strain>
    </source>
</reference>
<dbReference type="InterPro" id="IPR000905">
    <property type="entry name" value="Gcp-like_dom"/>
</dbReference>
<dbReference type="NCBIfam" id="TIGR03725">
    <property type="entry name" value="T6A_YeaZ"/>
    <property type="match status" value="1"/>
</dbReference>
<gene>
    <name evidence="2" type="primary">tsaB</name>
    <name evidence="2" type="ORF">FYJ74_09075</name>
</gene>